<protein>
    <submittedName>
        <fullName evidence="5">LCP family protein</fullName>
    </submittedName>
</protein>
<dbReference type="PANTHER" id="PTHR33392:SF6">
    <property type="entry name" value="POLYISOPRENYL-TEICHOIC ACID--PEPTIDOGLYCAN TEICHOIC ACID TRANSFERASE TAGU"/>
    <property type="match status" value="1"/>
</dbReference>
<dbReference type="Pfam" id="PF03816">
    <property type="entry name" value="LytR_cpsA_psr"/>
    <property type="match status" value="1"/>
</dbReference>
<keyword evidence="3" id="KW-0472">Membrane</keyword>
<organism evidence="5 6">
    <name type="scientific">Brachybacterium kimchii</name>
    <dbReference type="NCBI Taxonomy" id="2942909"/>
    <lineage>
        <taxon>Bacteria</taxon>
        <taxon>Bacillati</taxon>
        <taxon>Actinomycetota</taxon>
        <taxon>Actinomycetes</taxon>
        <taxon>Micrococcales</taxon>
        <taxon>Dermabacteraceae</taxon>
        <taxon>Brachybacterium</taxon>
    </lineage>
</organism>
<gene>
    <name evidence="5" type="ORF">M4486_01540</name>
</gene>
<dbReference type="InterPro" id="IPR050922">
    <property type="entry name" value="LytR/CpsA/Psr_CW_biosynth"/>
</dbReference>
<feature type="compositionally biased region" description="Low complexity" evidence="2">
    <location>
        <begin position="83"/>
        <end position="109"/>
    </location>
</feature>
<keyword evidence="3" id="KW-0812">Transmembrane</keyword>
<dbReference type="PANTHER" id="PTHR33392">
    <property type="entry name" value="POLYISOPRENYL-TEICHOIC ACID--PEPTIDOGLYCAN TEICHOIC ACID TRANSFERASE TAGU"/>
    <property type="match status" value="1"/>
</dbReference>
<feature type="compositionally biased region" description="Basic and acidic residues" evidence="2">
    <location>
        <begin position="1"/>
        <end position="13"/>
    </location>
</feature>
<evidence type="ECO:0000313" key="5">
    <source>
        <dbReference type="EMBL" id="UQN30058.1"/>
    </source>
</evidence>
<evidence type="ECO:0000256" key="1">
    <source>
        <dbReference type="ARBA" id="ARBA00006068"/>
    </source>
</evidence>
<evidence type="ECO:0000313" key="6">
    <source>
        <dbReference type="Proteomes" id="UP001055868"/>
    </source>
</evidence>
<reference evidence="5" key="1">
    <citation type="submission" date="2022-05" db="EMBL/GenBank/DDBJ databases">
        <title>Genomic analysis of Brachybacterium sp. CBA3104.</title>
        <authorList>
            <person name="Roh S.W."/>
            <person name="Kim Y.B."/>
            <person name="Kim Y."/>
        </authorList>
    </citation>
    <scope>NUCLEOTIDE SEQUENCE</scope>
    <source>
        <strain evidence="5">CBA3104</strain>
    </source>
</reference>
<feature type="transmembrane region" description="Helical" evidence="3">
    <location>
        <begin position="157"/>
        <end position="180"/>
    </location>
</feature>
<accession>A0ABY4N678</accession>
<evidence type="ECO:0000259" key="4">
    <source>
        <dbReference type="Pfam" id="PF03816"/>
    </source>
</evidence>
<dbReference type="RefSeq" id="WP_249479231.1">
    <property type="nucleotide sequence ID" value="NZ_CP097218.1"/>
</dbReference>
<feature type="compositionally biased region" description="Low complexity" evidence="2">
    <location>
        <begin position="121"/>
        <end position="138"/>
    </location>
</feature>
<dbReference type="EMBL" id="CP097218">
    <property type="protein sequence ID" value="UQN30058.1"/>
    <property type="molecule type" value="Genomic_DNA"/>
</dbReference>
<feature type="domain" description="Cell envelope-related transcriptional attenuator" evidence="4">
    <location>
        <begin position="223"/>
        <end position="366"/>
    </location>
</feature>
<dbReference type="Gene3D" id="3.40.630.190">
    <property type="entry name" value="LCP protein"/>
    <property type="match status" value="1"/>
</dbReference>
<keyword evidence="6" id="KW-1185">Reference proteome</keyword>
<keyword evidence="3" id="KW-1133">Transmembrane helix</keyword>
<evidence type="ECO:0000256" key="3">
    <source>
        <dbReference type="SAM" id="Phobius"/>
    </source>
</evidence>
<comment type="similarity">
    <text evidence="1">Belongs to the LytR/CpsA/Psr (LCP) family.</text>
</comment>
<proteinExistence type="inferred from homology"/>
<feature type="compositionally biased region" description="Basic residues" evidence="2">
    <location>
        <begin position="144"/>
        <end position="153"/>
    </location>
</feature>
<sequence>MDDRDERSARPSDQEDPFEEAPRADPARGGSARPRTPRPGAPRRPTPRSRARAGSSVQAVGPASGGRTRQPEQPTRALPAGERAPQGPSGQQGSSPASPSRPSSRQGAPVHHHEGAGAAGAGAAVPPSGPQGPDQPGGPQRPGGPRRRSRVPRPMRLGMTLVALVLVIVLGWGAGLALWANSRIEHVDALSGAADTPGTTYLIAGSDARGGKSVADDGTQGGRADTMMLLHRAANGKSYLVSLPRDTLVDIPGHGKYKLNAAYSFGGPQLMVKTVEEFTGMTIDHYVEVGFDGVTDTVDAVGHVNLCIDKDVDDEKSGLKMAKGCHDVGGEQALAFVRARYFDPTADIGRQARQQQFVAALMDRVTSPAVLLNPFAQAKLAGAGSGALLTDDHTGLVDLGRAGLAMRRSMKDGTNLSIPIVTESYQTNNSGVAILTDETETKQFFSSVADGTATAKSGD</sequence>
<dbReference type="Proteomes" id="UP001055868">
    <property type="component" value="Chromosome"/>
</dbReference>
<dbReference type="InterPro" id="IPR004474">
    <property type="entry name" value="LytR_CpsA_psr"/>
</dbReference>
<dbReference type="NCBIfam" id="TIGR00350">
    <property type="entry name" value="lytR_cpsA_psr"/>
    <property type="match status" value="1"/>
</dbReference>
<feature type="region of interest" description="Disordered" evidence="2">
    <location>
        <begin position="1"/>
        <end position="153"/>
    </location>
</feature>
<name>A0ABY4N678_9MICO</name>
<evidence type="ECO:0000256" key="2">
    <source>
        <dbReference type="SAM" id="MobiDB-lite"/>
    </source>
</evidence>